<dbReference type="InterPro" id="IPR016195">
    <property type="entry name" value="Pol/histidinol_Pase-like"/>
</dbReference>
<dbReference type="Proteomes" id="UP001500016">
    <property type="component" value="Unassembled WGS sequence"/>
</dbReference>
<keyword evidence="4" id="KW-1185">Reference proteome</keyword>
<dbReference type="PANTHER" id="PTHR42924:SF3">
    <property type="entry name" value="POLYMERASE_HISTIDINOL PHOSPHATASE N-TERMINAL DOMAIN-CONTAINING PROTEIN"/>
    <property type="match status" value="1"/>
</dbReference>
<name>A0ABP5HNB3_9ACTN</name>
<comment type="caution">
    <text evidence="3">The sequence shown here is derived from an EMBL/GenBank/DDBJ whole genome shotgun (WGS) entry which is preliminary data.</text>
</comment>
<evidence type="ECO:0000259" key="2">
    <source>
        <dbReference type="SMART" id="SM00481"/>
    </source>
</evidence>
<dbReference type="NCBIfam" id="NF038032">
    <property type="entry name" value="CehA_McbA_metalo"/>
    <property type="match status" value="1"/>
</dbReference>
<protein>
    <recommendedName>
        <fullName evidence="2">Polymerase/histidinol phosphatase N-terminal domain-containing protein</fullName>
    </recommendedName>
</protein>
<accession>A0ABP5HNB3</accession>
<dbReference type="EMBL" id="BAAAPE010000009">
    <property type="protein sequence ID" value="GAA2079873.1"/>
    <property type="molecule type" value="Genomic_DNA"/>
</dbReference>
<evidence type="ECO:0000256" key="1">
    <source>
        <dbReference type="SAM" id="MobiDB-lite"/>
    </source>
</evidence>
<feature type="compositionally biased region" description="Basic and acidic residues" evidence="1">
    <location>
        <begin position="131"/>
        <end position="143"/>
    </location>
</feature>
<dbReference type="SUPFAM" id="SSF89550">
    <property type="entry name" value="PHP domain-like"/>
    <property type="match status" value="1"/>
</dbReference>
<dbReference type="PANTHER" id="PTHR42924">
    <property type="entry name" value="EXONUCLEASE"/>
    <property type="match status" value="1"/>
</dbReference>
<dbReference type="SMART" id="SM00481">
    <property type="entry name" value="POLIIIAc"/>
    <property type="match status" value="1"/>
</dbReference>
<organism evidence="3 4">
    <name type="scientific">Streptomyces albiaxialis</name>
    <dbReference type="NCBI Taxonomy" id="329523"/>
    <lineage>
        <taxon>Bacteria</taxon>
        <taxon>Bacillati</taxon>
        <taxon>Actinomycetota</taxon>
        <taxon>Actinomycetes</taxon>
        <taxon>Kitasatosporales</taxon>
        <taxon>Streptomycetaceae</taxon>
        <taxon>Streptomyces</taxon>
    </lineage>
</organism>
<sequence>MTVGETAHRGAWTMEDRAENVLRGLPVDVPPGTAALHVTLAYARGAGGVLDLGLLGPEGEFRGWSGGARDRFTVTEEWATPGYLPGPLAPGTWQVLLRLHRVPPDGLGYEVRARTSGRTPPSPTPVLPDPLPRDGRRPRRDLPAADGMRWYAGDLHAHTEHSDGSLTLDALARRAAGEGLDFLAVTDHNTVSHHPWLPAAGARQGITLLPGQEVTTDLGHANVFGDTGWIDFRTGAGAWLSQAESAGGFLSVNHPLADDCAWELPFGDRRPRHAEIWHHTWTDRRHGAPLAWAGAWRPDVIPLGGSDFHTPEQGRPPGAPTTWVLAEEGALLSGLRAGRTAISAGPDAPLLLRYADELLALGAEGTVLVRPDGSRAVIRDPRTWLPGGEGLHRLETHTCEVIALCA</sequence>
<dbReference type="InterPro" id="IPR003141">
    <property type="entry name" value="Pol/His_phosphatase_N"/>
</dbReference>
<proteinExistence type="predicted"/>
<feature type="compositionally biased region" description="Pro residues" evidence="1">
    <location>
        <begin position="120"/>
        <end position="130"/>
    </location>
</feature>
<feature type="region of interest" description="Disordered" evidence="1">
    <location>
        <begin position="108"/>
        <end position="143"/>
    </location>
</feature>
<evidence type="ECO:0000313" key="3">
    <source>
        <dbReference type="EMBL" id="GAA2079873.1"/>
    </source>
</evidence>
<dbReference type="InterPro" id="IPR052018">
    <property type="entry name" value="PHP_domain"/>
</dbReference>
<dbReference type="Pfam" id="PF02811">
    <property type="entry name" value="PHP"/>
    <property type="match status" value="1"/>
</dbReference>
<evidence type="ECO:0000313" key="4">
    <source>
        <dbReference type="Proteomes" id="UP001500016"/>
    </source>
</evidence>
<reference evidence="4" key="1">
    <citation type="journal article" date="2019" name="Int. J. Syst. Evol. Microbiol.">
        <title>The Global Catalogue of Microorganisms (GCM) 10K type strain sequencing project: providing services to taxonomists for standard genome sequencing and annotation.</title>
        <authorList>
            <consortium name="The Broad Institute Genomics Platform"/>
            <consortium name="The Broad Institute Genome Sequencing Center for Infectious Disease"/>
            <person name="Wu L."/>
            <person name="Ma J."/>
        </authorList>
    </citation>
    <scope>NUCLEOTIDE SEQUENCE [LARGE SCALE GENOMIC DNA]</scope>
    <source>
        <strain evidence="4">JCM 15478</strain>
    </source>
</reference>
<feature type="domain" description="Polymerase/histidinol phosphatase N-terminal" evidence="2">
    <location>
        <begin position="153"/>
        <end position="218"/>
    </location>
</feature>
<gene>
    <name evidence="3" type="ORF">GCM10009801_37790</name>
</gene>
<dbReference type="RefSeq" id="WP_344529599.1">
    <property type="nucleotide sequence ID" value="NZ_BAAAPE010000009.1"/>
</dbReference>
<dbReference type="Gene3D" id="3.20.20.140">
    <property type="entry name" value="Metal-dependent hydrolases"/>
    <property type="match status" value="1"/>
</dbReference>
<dbReference type="InterPro" id="IPR004013">
    <property type="entry name" value="PHP_dom"/>
</dbReference>